<proteinExistence type="predicted"/>
<dbReference type="Proteomes" id="UP000030682">
    <property type="component" value="Unassembled WGS sequence"/>
</dbReference>
<sequence>MNLKKKILIFSVMLTLMIMPFVSNKGLEEKGLDKYVNYMDVRPGG</sequence>
<name>W8YLH1_BACTU</name>
<reference evidence="2" key="2">
    <citation type="submission" date="2014-01" db="EMBL/GenBank/DDBJ databases">
        <authorList>
            <person name="Aslett M."/>
        </authorList>
    </citation>
    <scope>NUCLEOTIDE SEQUENCE [LARGE SCALE GENOMIC DNA]</scope>
    <source>
        <strain evidence="2">DB27</strain>
    </source>
</reference>
<organism evidence="2">
    <name type="scientific">Bacillus thuringiensis DB27</name>
    <dbReference type="NCBI Taxonomy" id="1431339"/>
    <lineage>
        <taxon>Bacteria</taxon>
        <taxon>Bacillati</taxon>
        <taxon>Bacillota</taxon>
        <taxon>Bacilli</taxon>
        <taxon>Bacillales</taxon>
        <taxon>Bacillaceae</taxon>
        <taxon>Bacillus</taxon>
        <taxon>Bacillus cereus group</taxon>
    </lineage>
</organism>
<dbReference type="EMBL" id="HG810022">
    <property type="protein sequence ID" value="CDN39291.1"/>
    <property type="molecule type" value="Genomic_DNA"/>
</dbReference>
<reference evidence="2" key="1">
    <citation type="submission" date="2014-01" db="EMBL/GenBank/DDBJ databases">
        <title>Draft genome sequence of highly nematicidal Bacillus thuringiensis DB27.</title>
        <authorList>
            <person name="Iatsenko I."/>
            <person name="Pickard D."/>
            <person name="Corton C."/>
            <person name="Dougan G."/>
            <person name="Sommer R.J."/>
        </authorList>
    </citation>
    <scope>NUCLEOTIDE SEQUENCE [LARGE SCALE GENOMIC DNA]</scope>
    <source>
        <strain evidence="2">DB27</strain>
    </source>
</reference>
<keyword evidence="1" id="KW-0472">Membrane</keyword>
<gene>
    <name evidence="2" type="ORF">BTDB27_005633</name>
</gene>
<evidence type="ECO:0000313" key="2">
    <source>
        <dbReference type="EMBL" id="CDN39291.1"/>
    </source>
</evidence>
<protein>
    <submittedName>
        <fullName evidence="2">Uncharacterized protein</fullName>
    </submittedName>
</protein>
<keyword evidence="1" id="KW-0812">Transmembrane</keyword>
<feature type="transmembrane region" description="Helical" evidence="1">
    <location>
        <begin position="7"/>
        <end position="23"/>
    </location>
</feature>
<keyword evidence="1" id="KW-1133">Transmembrane helix</keyword>
<dbReference type="HOGENOM" id="CLU_3324820_0_0_9"/>
<dbReference type="AlphaFoldDB" id="W8YLH1"/>
<evidence type="ECO:0000256" key="1">
    <source>
        <dbReference type="SAM" id="Phobius"/>
    </source>
</evidence>
<accession>W8YLH1</accession>